<name>A0ABV5KYR7_9BACL</name>
<gene>
    <name evidence="5" type="ORF">ACFFSY_30825</name>
</gene>
<feature type="transmembrane region" description="Helical" evidence="3">
    <location>
        <begin position="166"/>
        <end position="188"/>
    </location>
</feature>
<keyword evidence="3" id="KW-0812">Transmembrane</keyword>
<evidence type="ECO:0000256" key="3">
    <source>
        <dbReference type="SAM" id="Phobius"/>
    </source>
</evidence>
<proteinExistence type="predicted"/>
<evidence type="ECO:0000256" key="1">
    <source>
        <dbReference type="ARBA" id="ARBA00004613"/>
    </source>
</evidence>
<dbReference type="InterPro" id="IPR008993">
    <property type="entry name" value="TIMP-like_OB-fold"/>
</dbReference>
<dbReference type="EMBL" id="JBHMDO010000047">
    <property type="protein sequence ID" value="MFB9330362.1"/>
    <property type="molecule type" value="Genomic_DNA"/>
</dbReference>
<feature type="chain" id="PRO_5046909007" description="Tissue inhibitor of metalloproteinase" evidence="4">
    <location>
        <begin position="20"/>
        <end position="196"/>
    </location>
</feature>
<dbReference type="SUPFAM" id="SSF50242">
    <property type="entry name" value="TIMP-like"/>
    <property type="match status" value="1"/>
</dbReference>
<dbReference type="Gene3D" id="2.40.50.120">
    <property type="match status" value="1"/>
</dbReference>
<keyword evidence="3" id="KW-0472">Membrane</keyword>
<dbReference type="Pfam" id="PF00965">
    <property type="entry name" value="TIMP"/>
    <property type="match status" value="1"/>
</dbReference>
<evidence type="ECO:0000256" key="4">
    <source>
        <dbReference type="SAM" id="SignalP"/>
    </source>
</evidence>
<comment type="caution">
    <text evidence="5">The sequence shown here is derived from an EMBL/GenBank/DDBJ whole genome shotgun (WGS) entry which is preliminary data.</text>
</comment>
<reference evidence="5 6" key="1">
    <citation type="submission" date="2024-09" db="EMBL/GenBank/DDBJ databases">
        <authorList>
            <person name="Sun Q."/>
            <person name="Mori K."/>
        </authorList>
    </citation>
    <scope>NUCLEOTIDE SEQUENCE [LARGE SCALE GENOMIC DNA]</scope>
    <source>
        <strain evidence="5 6">TISTR 2452</strain>
    </source>
</reference>
<sequence>MRKSIALFFLALYAAAGIAIPSPSVSYACSCADVQPDEALAGAKLVFAGEVLRVKEQQRPAGILGPIEYREANQFKVTALWKGVDQSEQIVFDNGSESSCGIDFKVGTRYLVYAYQERNGDAYTGLCSAKELAAAGDDLRMLGPGSEPQRIVDLDGDMRWLFIQDYGVVLLLGVLGLVVLLIAASLTWRRRRKKQA</sequence>
<keyword evidence="4" id="KW-0732">Signal</keyword>
<organism evidence="5 6">
    <name type="scientific">Paenibacillus aurantiacus</name>
    <dbReference type="NCBI Taxonomy" id="1936118"/>
    <lineage>
        <taxon>Bacteria</taxon>
        <taxon>Bacillati</taxon>
        <taxon>Bacillota</taxon>
        <taxon>Bacilli</taxon>
        <taxon>Bacillales</taxon>
        <taxon>Paenibacillaceae</taxon>
        <taxon>Paenibacillus</taxon>
    </lineage>
</organism>
<evidence type="ECO:0008006" key="7">
    <source>
        <dbReference type="Google" id="ProtNLM"/>
    </source>
</evidence>
<dbReference type="RefSeq" id="WP_377501474.1">
    <property type="nucleotide sequence ID" value="NZ_JBHMDO010000047.1"/>
</dbReference>
<evidence type="ECO:0000313" key="5">
    <source>
        <dbReference type="EMBL" id="MFB9330362.1"/>
    </source>
</evidence>
<dbReference type="Proteomes" id="UP001589747">
    <property type="component" value="Unassembled WGS sequence"/>
</dbReference>
<accession>A0ABV5KYR7</accession>
<protein>
    <recommendedName>
        <fullName evidence="7">Tissue inhibitor of metalloproteinase</fullName>
    </recommendedName>
</protein>
<keyword evidence="2" id="KW-0964">Secreted</keyword>
<keyword evidence="3" id="KW-1133">Transmembrane helix</keyword>
<dbReference type="InterPro" id="IPR001820">
    <property type="entry name" value="TIMP"/>
</dbReference>
<comment type="subcellular location">
    <subcellularLocation>
        <location evidence="1">Secreted</location>
    </subcellularLocation>
</comment>
<keyword evidence="6" id="KW-1185">Reference proteome</keyword>
<evidence type="ECO:0000256" key="2">
    <source>
        <dbReference type="ARBA" id="ARBA00022525"/>
    </source>
</evidence>
<feature type="signal peptide" evidence="4">
    <location>
        <begin position="1"/>
        <end position="19"/>
    </location>
</feature>
<dbReference type="PROSITE" id="PS51257">
    <property type="entry name" value="PROKAR_LIPOPROTEIN"/>
    <property type="match status" value="1"/>
</dbReference>
<evidence type="ECO:0000313" key="6">
    <source>
        <dbReference type="Proteomes" id="UP001589747"/>
    </source>
</evidence>